<dbReference type="Pfam" id="PF14559">
    <property type="entry name" value="TPR_19"/>
    <property type="match status" value="2"/>
</dbReference>
<dbReference type="InterPro" id="IPR019734">
    <property type="entry name" value="TPR_rpt"/>
</dbReference>
<keyword evidence="1" id="KW-0677">Repeat</keyword>
<gene>
    <name evidence="5" type="ORF">B1A74_11620</name>
</gene>
<proteinExistence type="predicted"/>
<dbReference type="PROSITE" id="PS50005">
    <property type="entry name" value="TPR"/>
    <property type="match status" value="3"/>
</dbReference>
<dbReference type="PANTHER" id="PTHR45586">
    <property type="entry name" value="TPR REPEAT-CONTAINING PROTEIN PA4667"/>
    <property type="match status" value="1"/>
</dbReference>
<feature type="repeat" description="TPR" evidence="3">
    <location>
        <begin position="71"/>
        <end position="104"/>
    </location>
</feature>
<feature type="repeat" description="TPR" evidence="3">
    <location>
        <begin position="141"/>
        <end position="174"/>
    </location>
</feature>
<dbReference type="InterPro" id="IPR011990">
    <property type="entry name" value="TPR-like_helical_dom_sf"/>
</dbReference>
<evidence type="ECO:0000256" key="4">
    <source>
        <dbReference type="SAM" id="MobiDB-lite"/>
    </source>
</evidence>
<keyword evidence="2 3" id="KW-0802">TPR repeat</keyword>
<protein>
    <submittedName>
        <fullName evidence="5">Type IV pilus biogenesis/stability protein PilW</fullName>
    </submittedName>
</protein>
<dbReference type="Gene3D" id="1.25.40.10">
    <property type="entry name" value="Tetratricopeptide repeat domain"/>
    <property type="match status" value="1"/>
</dbReference>
<feature type="repeat" description="TPR" evidence="3">
    <location>
        <begin position="37"/>
        <end position="70"/>
    </location>
</feature>
<evidence type="ECO:0000256" key="2">
    <source>
        <dbReference type="ARBA" id="ARBA00022803"/>
    </source>
</evidence>
<dbReference type="SUPFAM" id="SSF48452">
    <property type="entry name" value="TPR-like"/>
    <property type="match status" value="1"/>
</dbReference>
<dbReference type="AlphaFoldDB" id="A0A1V2ZW53"/>
<dbReference type="NCBIfam" id="TIGR02521">
    <property type="entry name" value="type_IV_pilW"/>
    <property type="match status" value="1"/>
</dbReference>
<accession>A0A1V2ZW53</accession>
<feature type="region of interest" description="Disordered" evidence="4">
    <location>
        <begin position="237"/>
        <end position="256"/>
    </location>
</feature>
<dbReference type="SMART" id="SM00028">
    <property type="entry name" value="TPR"/>
    <property type="match status" value="4"/>
</dbReference>
<dbReference type="InterPro" id="IPR013360">
    <property type="entry name" value="Pilus_4_PilW"/>
</dbReference>
<evidence type="ECO:0000313" key="6">
    <source>
        <dbReference type="Proteomes" id="UP000189177"/>
    </source>
</evidence>
<evidence type="ECO:0000256" key="3">
    <source>
        <dbReference type="PROSITE-ProRule" id="PRU00339"/>
    </source>
</evidence>
<dbReference type="Proteomes" id="UP000189177">
    <property type="component" value="Unassembled WGS sequence"/>
</dbReference>
<dbReference type="EMBL" id="MUZR01000052">
    <property type="protein sequence ID" value="OOC09319.1"/>
    <property type="molecule type" value="Genomic_DNA"/>
</dbReference>
<evidence type="ECO:0000256" key="1">
    <source>
        <dbReference type="ARBA" id="ARBA00022737"/>
    </source>
</evidence>
<keyword evidence="6" id="KW-1185">Reference proteome</keyword>
<organism evidence="5 6">
    <name type="scientific">Thioalkalivibrio halophilus</name>
    <dbReference type="NCBI Taxonomy" id="252474"/>
    <lineage>
        <taxon>Bacteria</taxon>
        <taxon>Pseudomonadati</taxon>
        <taxon>Pseudomonadota</taxon>
        <taxon>Gammaproteobacteria</taxon>
        <taxon>Chromatiales</taxon>
        <taxon>Ectothiorhodospiraceae</taxon>
        <taxon>Thioalkalivibrio</taxon>
    </lineage>
</organism>
<dbReference type="STRING" id="252474.B1A74_11620"/>
<evidence type="ECO:0000313" key="5">
    <source>
        <dbReference type="EMBL" id="OOC09319.1"/>
    </source>
</evidence>
<name>A0A1V2ZW53_9GAMM</name>
<dbReference type="InterPro" id="IPR051012">
    <property type="entry name" value="CellSynth/LPSAsmb/PSIAsmb"/>
</dbReference>
<sequence>MRGGWQGKAAAMLVVVALLQGCAGMDRQTGRDGEEAADINAELGIGYLREGEMEQAERSLKRALEFDHRHPMANLGMATVYERRGAVDEAVEHYEVALAQDPDDPHIQVSTGAMLCRQGEFERAQELFDKAINNVDYDRRDVALLNSGSCYADAGEYERAEQRLRDALERSPENPRALLELASVSYQAGQPMQTRAFLQRLSGRGIENAETLLLCYQSETALGRDRNASACADRLREDYPDSDEAQRLRRLERDGG</sequence>
<dbReference type="PANTHER" id="PTHR45586:SF1">
    <property type="entry name" value="LIPOPOLYSACCHARIDE ASSEMBLY PROTEIN B"/>
    <property type="match status" value="1"/>
</dbReference>
<dbReference type="PROSITE" id="PS51257">
    <property type="entry name" value="PROKAR_LIPOPROTEIN"/>
    <property type="match status" value="1"/>
</dbReference>
<reference evidence="5 6" key="1">
    <citation type="submission" date="2017-02" db="EMBL/GenBank/DDBJ databases">
        <title>Genomic diversity within the haloalkaliphilic genus Thioalkalivibrio.</title>
        <authorList>
            <person name="Ahn A.-C."/>
            <person name="Meier-Kolthoff J."/>
            <person name="Overmars L."/>
            <person name="Richter M."/>
            <person name="Woyke T."/>
            <person name="Sorokin D.Y."/>
            <person name="Muyzer G."/>
        </authorList>
    </citation>
    <scope>NUCLEOTIDE SEQUENCE [LARGE SCALE GENOMIC DNA]</scope>
    <source>
        <strain evidence="5 6">HL17</strain>
    </source>
</reference>
<comment type="caution">
    <text evidence="5">The sequence shown here is derived from an EMBL/GenBank/DDBJ whole genome shotgun (WGS) entry which is preliminary data.</text>
</comment>